<reference evidence="2" key="1">
    <citation type="submission" date="2017-02" db="EMBL/GenBank/DDBJ databases">
        <authorList>
            <person name="Varghese N."/>
            <person name="Submissions S."/>
        </authorList>
    </citation>
    <scope>NUCLEOTIDE SEQUENCE [LARGE SCALE GENOMIC DNA]</scope>
    <source>
        <strain evidence="2">UM2</strain>
    </source>
</reference>
<protein>
    <submittedName>
        <fullName evidence="1">Uncharacterized protein</fullName>
    </submittedName>
</protein>
<accession>A0A1T5FDC6</accession>
<dbReference type="STRING" id="439228.SAMN06295920_10982"/>
<dbReference type="RefSeq" id="WP_079649677.1">
    <property type="nucleotide sequence ID" value="NZ_FUYM01000009.1"/>
</dbReference>
<gene>
    <name evidence="1" type="ORF">SAMN06295920_10982</name>
</gene>
<keyword evidence="2" id="KW-1185">Reference proteome</keyword>
<evidence type="ECO:0000313" key="2">
    <source>
        <dbReference type="Proteomes" id="UP000189818"/>
    </source>
</evidence>
<evidence type="ECO:0000313" key="1">
    <source>
        <dbReference type="EMBL" id="SKB94127.1"/>
    </source>
</evidence>
<sequence>MPNDDSPSLSVDRRLALAGAMLMVALPLDRSAAAEPVGALPQDDAEFVTIDGWVLRRDDLVRHGG</sequence>
<dbReference type="EMBL" id="FUYM01000009">
    <property type="protein sequence ID" value="SKB94127.1"/>
    <property type="molecule type" value="Genomic_DNA"/>
</dbReference>
<proteinExistence type="predicted"/>
<dbReference type="AlphaFoldDB" id="A0A1T5FDC6"/>
<organism evidence="1 2">
    <name type="scientific">Rhizorhabdus histidinilytica</name>
    <dbReference type="NCBI Taxonomy" id="439228"/>
    <lineage>
        <taxon>Bacteria</taxon>
        <taxon>Pseudomonadati</taxon>
        <taxon>Pseudomonadota</taxon>
        <taxon>Alphaproteobacteria</taxon>
        <taxon>Sphingomonadales</taxon>
        <taxon>Sphingomonadaceae</taxon>
        <taxon>Rhizorhabdus</taxon>
    </lineage>
</organism>
<dbReference type="Proteomes" id="UP000189818">
    <property type="component" value="Unassembled WGS sequence"/>
</dbReference>
<dbReference type="OrthoDB" id="9948783at2"/>
<name>A0A1T5FDC6_9SPHN</name>